<reference evidence="2" key="1">
    <citation type="journal article" date="2021" name="Nat. Commun.">
        <title>Genetic determinants of endophytism in the Arabidopsis root mycobiome.</title>
        <authorList>
            <person name="Mesny F."/>
            <person name="Miyauchi S."/>
            <person name="Thiergart T."/>
            <person name="Pickel B."/>
            <person name="Atanasova L."/>
            <person name="Karlsson M."/>
            <person name="Huettel B."/>
            <person name="Barry K.W."/>
            <person name="Haridas S."/>
            <person name="Chen C."/>
            <person name="Bauer D."/>
            <person name="Andreopoulos W."/>
            <person name="Pangilinan J."/>
            <person name="LaButti K."/>
            <person name="Riley R."/>
            <person name="Lipzen A."/>
            <person name="Clum A."/>
            <person name="Drula E."/>
            <person name="Henrissat B."/>
            <person name="Kohler A."/>
            <person name="Grigoriev I.V."/>
            <person name="Martin F.M."/>
            <person name="Hacquard S."/>
        </authorList>
    </citation>
    <scope>NUCLEOTIDE SEQUENCE</scope>
    <source>
        <strain evidence="2">MPI-SDFR-AT-0068</strain>
    </source>
</reference>
<keyword evidence="1" id="KW-0732">Signal</keyword>
<accession>A0A8K0RVU4</accession>
<keyword evidence="3" id="KW-1185">Reference proteome</keyword>
<evidence type="ECO:0000256" key="1">
    <source>
        <dbReference type="SAM" id="SignalP"/>
    </source>
</evidence>
<name>A0A8K0RVU4_9HYPO</name>
<dbReference type="AlphaFoldDB" id="A0A8K0RVU4"/>
<organism evidence="2 3">
    <name type="scientific">Fusarium tricinctum</name>
    <dbReference type="NCBI Taxonomy" id="61284"/>
    <lineage>
        <taxon>Eukaryota</taxon>
        <taxon>Fungi</taxon>
        <taxon>Dikarya</taxon>
        <taxon>Ascomycota</taxon>
        <taxon>Pezizomycotina</taxon>
        <taxon>Sordariomycetes</taxon>
        <taxon>Hypocreomycetidae</taxon>
        <taxon>Hypocreales</taxon>
        <taxon>Nectriaceae</taxon>
        <taxon>Fusarium</taxon>
        <taxon>Fusarium tricinctum species complex</taxon>
    </lineage>
</organism>
<evidence type="ECO:0008006" key="4">
    <source>
        <dbReference type="Google" id="ProtNLM"/>
    </source>
</evidence>
<feature type="chain" id="PRO_5035473931" description="Secreted protein" evidence="1">
    <location>
        <begin position="24"/>
        <end position="140"/>
    </location>
</feature>
<dbReference type="Proteomes" id="UP000813427">
    <property type="component" value="Unassembled WGS sequence"/>
</dbReference>
<comment type="caution">
    <text evidence="2">The sequence shown here is derived from an EMBL/GenBank/DDBJ whole genome shotgun (WGS) entry which is preliminary data.</text>
</comment>
<gene>
    <name evidence="2" type="ORF">BKA59DRAFT_479859</name>
</gene>
<evidence type="ECO:0000313" key="3">
    <source>
        <dbReference type="Proteomes" id="UP000813427"/>
    </source>
</evidence>
<proteinExistence type="predicted"/>
<dbReference type="EMBL" id="JAGPXF010000005">
    <property type="protein sequence ID" value="KAH7241999.1"/>
    <property type="molecule type" value="Genomic_DNA"/>
</dbReference>
<sequence length="140" mass="15676">MLSILATLVTCLSLCALICKTNPAVRYFVEIVPFRLRGNDDLGLFVCTPILIKSPLLHVCSAHSHHSAALVAISWIYLFMHTDCLSEEGNAGEAETSFTQFLLSQKNRDRYLNRRFRPATKHDKSSFRLPVLSSHSLTVA</sequence>
<feature type="signal peptide" evidence="1">
    <location>
        <begin position="1"/>
        <end position="23"/>
    </location>
</feature>
<protein>
    <recommendedName>
        <fullName evidence="4">Secreted protein</fullName>
    </recommendedName>
</protein>
<evidence type="ECO:0000313" key="2">
    <source>
        <dbReference type="EMBL" id="KAH7241999.1"/>
    </source>
</evidence>